<accession>A0A521BQE5</accession>
<keyword evidence="1" id="KW-0812">Transmembrane</keyword>
<dbReference type="Pfam" id="PF13559">
    <property type="entry name" value="DUF4129"/>
    <property type="match status" value="1"/>
</dbReference>
<feature type="signal peptide" evidence="2">
    <location>
        <begin position="1"/>
        <end position="32"/>
    </location>
</feature>
<gene>
    <name evidence="4" type="ORF">SAMN06265219_102433</name>
</gene>
<keyword evidence="1" id="KW-0472">Membrane</keyword>
<dbReference type="InterPro" id="IPR025403">
    <property type="entry name" value="TgpA-like_C"/>
</dbReference>
<evidence type="ECO:0000256" key="1">
    <source>
        <dbReference type="SAM" id="Phobius"/>
    </source>
</evidence>
<keyword evidence="1" id="KW-1133">Transmembrane helix</keyword>
<dbReference type="Proteomes" id="UP000317557">
    <property type="component" value="Unassembled WGS sequence"/>
</dbReference>
<dbReference type="EMBL" id="FXTP01000002">
    <property type="protein sequence ID" value="SMO48780.1"/>
    <property type="molecule type" value="Genomic_DNA"/>
</dbReference>
<feature type="transmembrane region" description="Helical" evidence="1">
    <location>
        <begin position="100"/>
        <end position="118"/>
    </location>
</feature>
<organism evidence="4 5">
    <name type="scientific">Gracilimonas mengyeensis</name>
    <dbReference type="NCBI Taxonomy" id="1302730"/>
    <lineage>
        <taxon>Bacteria</taxon>
        <taxon>Pseudomonadati</taxon>
        <taxon>Balneolota</taxon>
        <taxon>Balneolia</taxon>
        <taxon>Balneolales</taxon>
        <taxon>Balneolaceae</taxon>
        <taxon>Gracilimonas</taxon>
    </lineage>
</organism>
<reference evidence="4 5" key="1">
    <citation type="submission" date="2017-05" db="EMBL/GenBank/DDBJ databases">
        <authorList>
            <person name="Varghese N."/>
            <person name="Submissions S."/>
        </authorList>
    </citation>
    <scope>NUCLEOTIDE SEQUENCE [LARGE SCALE GENOMIC DNA]</scope>
    <source>
        <strain evidence="4 5">DSM 21985</strain>
    </source>
</reference>
<evidence type="ECO:0000313" key="4">
    <source>
        <dbReference type="EMBL" id="SMO48780.1"/>
    </source>
</evidence>
<proteinExistence type="predicted"/>
<name>A0A521BQE5_9BACT</name>
<evidence type="ECO:0000259" key="3">
    <source>
        <dbReference type="Pfam" id="PF13559"/>
    </source>
</evidence>
<keyword evidence="5" id="KW-1185">Reference proteome</keyword>
<evidence type="ECO:0000256" key="2">
    <source>
        <dbReference type="SAM" id="SignalP"/>
    </source>
</evidence>
<evidence type="ECO:0000313" key="5">
    <source>
        <dbReference type="Proteomes" id="UP000317557"/>
    </source>
</evidence>
<feature type="domain" description="Protein-glutamine gamma-glutamyltransferase-like C-terminal" evidence="3">
    <location>
        <begin position="173"/>
        <end position="240"/>
    </location>
</feature>
<dbReference type="OrthoDB" id="5491447at2"/>
<protein>
    <recommendedName>
        <fullName evidence="3">Protein-glutamine gamma-glutamyltransferase-like C-terminal domain-containing protein</fullName>
    </recommendedName>
</protein>
<sequence length="248" mass="28473">MYFSVYMNSKTLSTHLLLQIILSLMLSATAFAQADSAPLPTDSSQVDVRTAPPETLEAITSDPVFDYQEIPQNPESLWDRIVLWLIQAIGYLFEQPWANTLIRIIFFIIFGLMIIGLINQIMGGNIRSAFSGNKAGEKVMPGFTQSNPQKTNYDQLLEQAIADNNYHDAVRLLYLKALQQLSSKSIITWKSDKTNRDYLQEIDTHPSKSPFRDLTLYYEYVEYGDFEIDQLEFKKVQTIYRKFKNTLG</sequence>
<feature type="chain" id="PRO_5022138688" description="Protein-glutamine gamma-glutamyltransferase-like C-terminal domain-containing protein" evidence="2">
    <location>
        <begin position="33"/>
        <end position="248"/>
    </location>
</feature>
<keyword evidence="2" id="KW-0732">Signal</keyword>
<dbReference type="AlphaFoldDB" id="A0A521BQE5"/>